<reference evidence="1" key="1">
    <citation type="journal article" date="2014" name="Front. Microbiol.">
        <title>High frequency of phylogenetically diverse reductive dehalogenase-homologous genes in deep subseafloor sedimentary metagenomes.</title>
        <authorList>
            <person name="Kawai M."/>
            <person name="Futagami T."/>
            <person name="Toyoda A."/>
            <person name="Takaki Y."/>
            <person name="Nishi S."/>
            <person name="Hori S."/>
            <person name="Arai W."/>
            <person name="Tsubouchi T."/>
            <person name="Morono Y."/>
            <person name="Uchiyama I."/>
            <person name="Ito T."/>
            <person name="Fujiyama A."/>
            <person name="Inagaki F."/>
            <person name="Takami H."/>
        </authorList>
    </citation>
    <scope>NUCLEOTIDE SEQUENCE</scope>
    <source>
        <strain evidence="1">Expedition CK06-06</strain>
    </source>
</reference>
<sequence>QRIERDWEQYRDEAKELENYEEALERGEVSEEEDD</sequence>
<organism evidence="1">
    <name type="scientific">marine sediment metagenome</name>
    <dbReference type="NCBI Taxonomy" id="412755"/>
    <lineage>
        <taxon>unclassified sequences</taxon>
        <taxon>metagenomes</taxon>
        <taxon>ecological metagenomes</taxon>
    </lineage>
</organism>
<gene>
    <name evidence="1" type="ORF">S01H1_34378</name>
</gene>
<feature type="non-terminal residue" evidence="1">
    <location>
        <position position="1"/>
    </location>
</feature>
<dbReference type="EMBL" id="BARS01021401">
    <property type="protein sequence ID" value="GAG03190.1"/>
    <property type="molecule type" value="Genomic_DNA"/>
</dbReference>
<accession>X0UC74</accession>
<proteinExistence type="predicted"/>
<dbReference type="AlphaFoldDB" id="X0UC74"/>
<name>X0UC74_9ZZZZ</name>
<evidence type="ECO:0000313" key="1">
    <source>
        <dbReference type="EMBL" id="GAG03190.1"/>
    </source>
</evidence>
<protein>
    <submittedName>
        <fullName evidence="1">Uncharacterized protein</fullName>
    </submittedName>
</protein>
<comment type="caution">
    <text evidence="1">The sequence shown here is derived from an EMBL/GenBank/DDBJ whole genome shotgun (WGS) entry which is preliminary data.</text>
</comment>